<evidence type="ECO:0008006" key="3">
    <source>
        <dbReference type="Google" id="ProtNLM"/>
    </source>
</evidence>
<dbReference type="RefSeq" id="WP_152691457.1">
    <property type="nucleotide sequence ID" value="NZ_CP021252.1"/>
</dbReference>
<dbReference type="SUPFAM" id="SSF57095">
    <property type="entry name" value="Scorpion toxin-like"/>
    <property type="match status" value="1"/>
</dbReference>
<reference evidence="1 2" key="1">
    <citation type="submission" date="2021-01" db="EMBL/GenBank/DDBJ databases">
        <title>FDA dAtabase for Regulatory Grade micrObial Sequences (FDA-ARGOS): Supporting development and validation of Infectious Disease Dx tests.</title>
        <authorList>
            <person name="Sproer C."/>
            <person name="Gronow S."/>
            <person name="Severitt S."/>
            <person name="Schroder I."/>
            <person name="Tallon L."/>
            <person name="Sadzewicz L."/>
            <person name="Zhao X."/>
            <person name="Boylan J."/>
            <person name="Ott S."/>
            <person name="Bowen H."/>
            <person name="Vavikolanu K."/>
            <person name="Mehta A."/>
            <person name="Aluvathingal J."/>
            <person name="Nadendla S."/>
            <person name="Lowell S."/>
            <person name="Myers T."/>
            <person name="Yan Y."/>
            <person name="Sichtig H."/>
        </authorList>
    </citation>
    <scope>NUCLEOTIDE SEQUENCE [LARGE SCALE GENOMIC DNA]</scope>
    <source>
        <strain evidence="1 2">FDAARGOS_1115</strain>
    </source>
</reference>
<dbReference type="EMBL" id="CP068158">
    <property type="protein sequence ID" value="QQU78055.1"/>
    <property type="molecule type" value="Genomic_DNA"/>
</dbReference>
<name>A0ABX7DHJ8_CORST</name>
<dbReference type="GeneID" id="72411531"/>
<gene>
    <name evidence="1" type="ORF">I6I72_05985</name>
</gene>
<dbReference type="InterPro" id="IPR036574">
    <property type="entry name" value="Scorpion_toxin-like_sf"/>
</dbReference>
<evidence type="ECO:0000313" key="2">
    <source>
        <dbReference type="Proteomes" id="UP000595757"/>
    </source>
</evidence>
<sequence length="63" mass="6728">MPGFALRTESTESARNLNLHATTAPAECCGCPSEGRCAAYCRDNYNSAGGYCEGFLDLRCVCV</sequence>
<proteinExistence type="predicted"/>
<evidence type="ECO:0000313" key="1">
    <source>
        <dbReference type="EMBL" id="QQU78055.1"/>
    </source>
</evidence>
<dbReference type="Proteomes" id="UP000595757">
    <property type="component" value="Chromosome"/>
</dbReference>
<accession>A0ABX7DHJ8</accession>
<keyword evidence="2" id="KW-1185">Reference proteome</keyword>
<protein>
    <recommendedName>
        <fullName evidence="3">Arthropod defensin</fullName>
    </recommendedName>
</protein>
<organism evidence="1 2">
    <name type="scientific">Corynebacterium striatum</name>
    <dbReference type="NCBI Taxonomy" id="43770"/>
    <lineage>
        <taxon>Bacteria</taxon>
        <taxon>Bacillati</taxon>
        <taxon>Actinomycetota</taxon>
        <taxon>Actinomycetes</taxon>
        <taxon>Mycobacteriales</taxon>
        <taxon>Corynebacteriaceae</taxon>
        <taxon>Corynebacterium</taxon>
    </lineage>
</organism>